<dbReference type="AlphaFoldDB" id="A0A1S1YWK1"/>
<comment type="caution">
    <text evidence="2">The sequence shown here is derived from an EMBL/GenBank/DDBJ whole genome shotgun (WGS) entry which is preliminary data.</text>
</comment>
<reference evidence="2 3" key="1">
    <citation type="journal article" date="2012" name="Int. J. Syst. Evol. Microbiol.">
        <title>Flammeovirga pacifica sp. nov., isolated from deep-sea sediment.</title>
        <authorList>
            <person name="Xu H."/>
            <person name="Fu Y."/>
            <person name="Yang N."/>
            <person name="Ding Z."/>
            <person name="Lai Q."/>
            <person name="Zeng R."/>
        </authorList>
    </citation>
    <scope>NUCLEOTIDE SEQUENCE [LARGE SCALE GENOMIC DNA]</scope>
    <source>
        <strain evidence="3">DSM 24597 / LMG 26175 / WPAGA1</strain>
    </source>
</reference>
<keyword evidence="3" id="KW-1185">Reference proteome</keyword>
<name>A0A1S1YWK1_FLAPC</name>
<accession>A0A1S1YWK1</accession>
<dbReference type="EMBL" id="JRYR02000001">
    <property type="protein sequence ID" value="OHX65401.1"/>
    <property type="molecule type" value="Genomic_DNA"/>
</dbReference>
<evidence type="ECO:0000313" key="2">
    <source>
        <dbReference type="EMBL" id="OHX65401.1"/>
    </source>
</evidence>
<feature type="transmembrane region" description="Helical" evidence="1">
    <location>
        <begin position="107"/>
        <end position="127"/>
    </location>
</feature>
<protein>
    <submittedName>
        <fullName evidence="2">Uncharacterized protein</fullName>
    </submittedName>
</protein>
<evidence type="ECO:0000256" key="1">
    <source>
        <dbReference type="SAM" id="Phobius"/>
    </source>
</evidence>
<keyword evidence="1" id="KW-0812">Transmembrane</keyword>
<feature type="transmembrane region" description="Helical" evidence="1">
    <location>
        <begin position="139"/>
        <end position="158"/>
    </location>
</feature>
<keyword evidence="1" id="KW-1133">Transmembrane helix</keyword>
<gene>
    <name evidence="2" type="ORF">NH26_03080</name>
</gene>
<proteinExistence type="predicted"/>
<evidence type="ECO:0000313" key="3">
    <source>
        <dbReference type="Proteomes" id="UP000179797"/>
    </source>
</evidence>
<dbReference type="Proteomes" id="UP000179797">
    <property type="component" value="Unassembled WGS sequence"/>
</dbReference>
<sequence length="240" mass="28402">MSGLHLIIVILSILVPFIVSSFYYKMKRVKWLAWSCSNVMDIHRFHRLANNENLIIRKATKLEKYFLSENEKLQLDHFEKSLSYGKEKFIDDPSLSDSIEIYYDNRLITFWLLFITTILVFSINQIFIRSKIDLLNLELIIFVLLSILCIYFIINLIIKLSDHSPQLILSSKGITCRNETYMWKDILNYGVILTGGSRLKQHRFLINTKSNHQLISLFFLKVNIVKLKNQLFIYKNRKSK</sequence>
<feature type="transmembrane region" description="Helical" evidence="1">
    <location>
        <begin position="6"/>
        <end position="24"/>
    </location>
</feature>
<organism evidence="2 3">
    <name type="scientific">Flammeovirga pacifica</name>
    <dbReference type="NCBI Taxonomy" id="915059"/>
    <lineage>
        <taxon>Bacteria</taxon>
        <taxon>Pseudomonadati</taxon>
        <taxon>Bacteroidota</taxon>
        <taxon>Cytophagia</taxon>
        <taxon>Cytophagales</taxon>
        <taxon>Flammeovirgaceae</taxon>
        <taxon>Flammeovirga</taxon>
    </lineage>
</organism>
<keyword evidence="1" id="KW-0472">Membrane</keyword>